<feature type="domain" description="DUF397" evidence="1">
    <location>
        <begin position="7"/>
        <end position="59"/>
    </location>
</feature>
<protein>
    <submittedName>
        <fullName evidence="2">DUF397 domain-containing protein</fullName>
    </submittedName>
</protein>
<reference evidence="2 3" key="1">
    <citation type="submission" date="2023-11" db="EMBL/GenBank/DDBJ databases">
        <title>Actinomadura monticuli sp. nov., isolated from volcanic ash.</title>
        <authorList>
            <person name="Lee S.D."/>
            <person name="Yang H."/>
            <person name="Kim I.S."/>
        </authorList>
    </citation>
    <scope>NUCLEOTIDE SEQUENCE [LARGE SCALE GENOMIC DNA]</scope>
    <source>
        <strain evidence="2 3">DLS-62</strain>
    </source>
</reference>
<evidence type="ECO:0000313" key="3">
    <source>
        <dbReference type="Proteomes" id="UP001569963"/>
    </source>
</evidence>
<name>A0ABV4QL91_9ACTN</name>
<dbReference type="EMBL" id="JAXCEI010000023">
    <property type="protein sequence ID" value="MFA1543941.1"/>
    <property type="molecule type" value="Genomic_DNA"/>
</dbReference>
<proteinExistence type="predicted"/>
<sequence>MNPPVPTWRKSSYSQGGGTECVEVAEAGDGCVVRDSRNPDGPLITFSPSAWAALLHSIKAGAHDLR</sequence>
<comment type="caution">
    <text evidence="2">The sequence shown here is derived from an EMBL/GenBank/DDBJ whole genome shotgun (WGS) entry which is preliminary data.</text>
</comment>
<evidence type="ECO:0000259" key="1">
    <source>
        <dbReference type="Pfam" id="PF04149"/>
    </source>
</evidence>
<evidence type="ECO:0000313" key="2">
    <source>
        <dbReference type="EMBL" id="MFA1543941.1"/>
    </source>
</evidence>
<dbReference type="InterPro" id="IPR007278">
    <property type="entry name" value="DUF397"/>
</dbReference>
<dbReference type="RefSeq" id="WP_371954427.1">
    <property type="nucleotide sequence ID" value="NZ_JAXCEI010000023.1"/>
</dbReference>
<keyword evidence="3" id="KW-1185">Reference proteome</keyword>
<organism evidence="2 3">
    <name type="scientific">Actinomadura monticuli</name>
    <dbReference type="NCBI Taxonomy" id="3097367"/>
    <lineage>
        <taxon>Bacteria</taxon>
        <taxon>Bacillati</taxon>
        <taxon>Actinomycetota</taxon>
        <taxon>Actinomycetes</taxon>
        <taxon>Streptosporangiales</taxon>
        <taxon>Thermomonosporaceae</taxon>
        <taxon>Actinomadura</taxon>
    </lineage>
</organism>
<gene>
    <name evidence="2" type="ORF">SM611_33855</name>
</gene>
<dbReference type="Proteomes" id="UP001569963">
    <property type="component" value="Unassembled WGS sequence"/>
</dbReference>
<accession>A0ABV4QL91</accession>
<dbReference type="Pfam" id="PF04149">
    <property type="entry name" value="DUF397"/>
    <property type="match status" value="1"/>
</dbReference>